<dbReference type="AlphaFoldDB" id="A0A426YBI1"/>
<name>A0A426YBI1_ENSVE</name>
<evidence type="ECO:0000313" key="2">
    <source>
        <dbReference type="EMBL" id="RRT49079.1"/>
    </source>
</evidence>
<feature type="compositionally biased region" description="Basic residues" evidence="1">
    <location>
        <begin position="30"/>
        <end position="42"/>
    </location>
</feature>
<dbReference type="Proteomes" id="UP000287651">
    <property type="component" value="Unassembled WGS sequence"/>
</dbReference>
<gene>
    <name evidence="2" type="ORF">B296_00048640</name>
</gene>
<accession>A0A426YBI1</accession>
<organism evidence="2 3">
    <name type="scientific">Ensete ventricosum</name>
    <name type="common">Abyssinian banana</name>
    <name type="synonym">Musa ensete</name>
    <dbReference type="NCBI Taxonomy" id="4639"/>
    <lineage>
        <taxon>Eukaryota</taxon>
        <taxon>Viridiplantae</taxon>
        <taxon>Streptophyta</taxon>
        <taxon>Embryophyta</taxon>
        <taxon>Tracheophyta</taxon>
        <taxon>Spermatophyta</taxon>
        <taxon>Magnoliopsida</taxon>
        <taxon>Liliopsida</taxon>
        <taxon>Zingiberales</taxon>
        <taxon>Musaceae</taxon>
        <taxon>Ensete</taxon>
    </lineage>
</organism>
<proteinExistence type="predicted"/>
<evidence type="ECO:0000313" key="3">
    <source>
        <dbReference type="Proteomes" id="UP000287651"/>
    </source>
</evidence>
<evidence type="ECO:0000256" key="1">
    <source>
        <dbReference type="SAM" id="MobiDB-lite"/>
    </source>
</evidence>
<reference evidence="2 3" key="1">
    <citation type="journal article" date="2014" name="Agronomy (Basel)">
        <title>A Draft Genome Sequence for Ensete ventricosum, the Drought-Tolerant Tree Against Hunger.</title>
        <authorList>
            <person name="Harrison J."/>
            <person name="Moore K.A."/>
            <person name="Paszkiewicz K."/>
            <person name="Jones T."/>
            <person name="Grant M."/>
            <person name="Ambacheew D."/>
            <person name="Muzemil S."/>
            <person name="Studholme D.J."/>
        </authorList>
    </citation>
    <scope>NUCLEOTIDE SEQUENCE [LARGE SCALE GENOMIC DNA]</scope>
</reference>
<dbReference type="EMBL" id="AMZH03013557">
    <property type="protein sequence ID" value="RRT49079.1"/>
    <property type="molecule type" value="Genomic_DNA"/>
</dbReference>
<sequence length="129" mass="14291">MLPWQSNPMGIQPKASSSPGPPPMSPLATMRKKTKTTARARRGSSSPTWDKIPSFTVDRDLPDHSIYDPSAPTVLRLTERGPTPYRVSPDGVLLRILPRPTPFSVMPSPSNERCNLIFFTNMFLILSAN</sequence>
<feature type="region of interest" description="Disordered" evidence="1">
    <location>
        <begin position="1"/>
        <end position="54"/>
    </location>
</feature>
<comment type="caution">
    <text evidence="2">The sequence shown here is derived from an EMBL/GenBank/DDBJ whole genome shotgun (WGS) entry which is preliminary data.</text>
</comment>
<protein>
    <submittedName>
        <fullName evidence="2">Uncharacterized protein</fullName>
    </submittedName>
</protein>